<dbReference type="InterPro" id="IPR051398">
    <property type="entry name" value="Polysacch_Deacetylase"/>
</dbReference>
<dbReference type="GO" id="GO:0005975">
    <property type="term" value="P:carbohydrate metabolic process"/>
    <property type="evidence" value="ECO:0007669"/>
    <property type="project" value="InterPro"/>
</dbReference>
<feature type="chain" id="PRO_5008649329" description="NodB homology domain-containing protein" evidence="2">
    <location>
        <begin position="21"/>
        <end position="382"/>
    </location>
</feature>
<gene>
    <name evidence="4" type="ORF">A6K76_06755</name>
</gene>
<dbReference type="RefSeq" id="WP_066462473.1">
    <property type="nucleotide sequence ID" value="NZ_MATO01000015.1"/>
</dbReference>
<accession>A0A1C0YZQ7</accession>
<evidence type="ECO:0000256" key="1">
    <source>
        <dbReference type="ARBA" id="ARBA00022729"/>
    </source>
</evidence>
<dbReference type="PANTHER" id="PTHR34216:SF13">
    <property type="entry name" value="XYLANASE_CHITIN DEACETYLASE"/>
    <property type="match status" value="1"/>
</dbReference>
<feature type="domain" description="NodB homology" evidence="3">
    <location>
        <begin position="215"/>
        <end position="382"/>
    </location>
</feature>
<feature type="signal peptide" evidence="2">
    <location>
        <begin position="1"/>
        <end position="20"/>
    </location>
</feature>
<dbReference type="AlphaFoldDB" id="A0A1C0YZQ7"/>
<evidence type="ECO:0000256" key="2">
    <source>
        <dbReference type="SAM" id="SignalP"/>
    </source>
</evidence>
<dbReference type="PROSITE" id="PS51677">
    <property type="entry name" value="NODB"/>
    <property type="match status" value="1"/>
</dbReference>
<dbReference type="Pfam" id="PF01522">
    <property type="entry name" value="Polysacc_deac_1"/>
    <property type="match status" value="1"/>
</dbReference>
<evidence type="ECO:0000313" key="5">
    <source>
        <dbReference type="Proteomes" id="UP000093482"/>
    </source>
</evidence>
<dbReference type="Gene3D" id="3.20.20.370">
    <property type="entry name" value="Glycoside hydrolase/deacetylase"/>
    <property type="match status" value="1"/>
</dbReference>
<comment type="caution">
    <text evidence="4">The sequence shown here is derived from an EMBL/GenBank/DDBJ whole genome shotgun (WGS) entry which is preliminary data.</text>
</comment>
<dbReference type="GO" id="GO:0016810">
    <property type="term" value="F:hydrolase activity, acting on carbon-nitrogen (but not peptide) bonds"/>
    <property type="evidence" value="ECO:0007669"/>
    <property type="project" value="InterPro"/>
</dbReference>
<keyword evidence="1 2" id="KW-0732">Signal</keyword>
<organism evidence="4 5">
    <name type="scientific">Caryophanon latum</name>
    <dbReference type="NCBI Taxonomy" id="33977"/>
    <lineage>
        <taxon>Bacteria</taxon>
        <taxon>Bacillati</taxon>
        <taxon>Bacillota</taxon>
        <taxon>Bacilli</taxon>
        <taxon>Bacillales</taxon>
        <taxon>Caryophanaceae</taxon>
        <taxon>Caryophanon</taxon>
    </lineage>
</organism>
<name>A0A1C0YZQ7_9BACL</name>
<proteinExistence type="predicted"/>
<keyword evidence="5" id="KW-1185">Reference proteome</keyword>
<dbReference type="OrthoDB" id="9778320at2"/>
<protein>
    <recommendedName>
        <fullName evidence="3">NodB homology domain-containing protein</fullName>
    </recommendedName>
</protein>
<dbReference type="InterPro" id="IPR002509">
    <property type="entry name" value="NODB_dom"/>
</dbReference>
<evidence type="ECO:0000259" key="3">
    <source>
        <dbReference type="PROSITE" id="PS51677"/>
    </source>
</evidence>
<sequence length="382" mass="43798">MIKKWGLAFFLSMSAFSAHAAAEGIVTTEERAIYDATTNEQIGRIMPNVYYETLYDTTKQFYVQVETATGYVLKDEAVQPADLQVRTPKNTMVTIATNGETTFYKGTDFREKLYVAAADRRFFVTNETNDYYEVLLFGQAAYVKKSDVREDRGIPVLLYHHLLRDRENENYRNNSTVDPLTFIIQMEYLKDAGYETITLDDLYAYINGEKNISAKSFALTFDDGLSTTQRYAYELLKAFNFKATNFIITSRIPPVERLFDPSTLQFLSLKNMNSMRDVFSFEGHTHNMHYFMTGSCGALVCGTAEAVAADIATSLAVMPHNYFAYPFGQHKEETTRLLKRANISMAFTTRKDYVHVGEDLYRVPRIDVQRSMTFPQFKALFE</sequence>
<dbReference type="EMBL" id="MATO01000015">
    <property type="protein sequence ID" value="OCS92576.1"/>
    <property type="molecule type" value="Genomic_DNA"/>
</dbReference>
<dbReference type="PANTHER" id="PTHR34216">
    <property type="match status" value="1"/>
</dbReference>
<evidence type="ECO:0000313" key="4">
    <source>
        <dbReference type="EMBL" id="OCS92576.1"/>
    </source>
</evidence>
<dbReference type="SUPFAM" id="SSF88713">
    <property type="entry name" value="Glycoside hydrolase/deacetylase"/>
    <property type="match status" value="1"/>
</dbReference>
<dbReference type="Proteomes" id="UP000093482">
    <property type="component" value="Unassembled WGS sequence"/>
</dbReference>
<dbReference type="InterPro" id="IPR011330">
    <property type="entry name" value="Glyco_hydro/deAcase_b/a-brl"/>
</dbReference>
<reference evidence="4 5" key="1">
    <citation type="submission" date="2016-07" db="EMBL/GenBank/DDBJ databases">
        <title>Caryophanon latum genome sequencing.</title>
        <authorList>
            <person name="Verma A."/>
            <person name="Pal Y."/>
            <person name="Krishnamurthi S."/>
        </authorList>
    </citation>
    <scope>NUCLEOTIDE SEQUENCE [LARGE SCALE GENOMIC DNA]</scope>
    <source>
        <strain evidence="4 5">DSM 14151</strain>
    </source>
</reference>